<name>A0A0G0G627_9BACT</name>
<accession>A0A0G0G627</accession>
<proteinExistence type="inferred from homology"/>
<dbReference type="Gene3D" id="3.40.1160.10">
    <property type="entry name" value="Acetylglutamate kinase-like"/>
    <property type="match status" value="1"/>
</dbReference>
<dbReference type="InterPro" id="IPR001048">
    <property type="entry name" value="Asp/Glu/Uridylate_kinase"/>
</dbReference>
<dbReference type="Pfam" id="PF00696">
    <property type="entry name" value="AA_kinase"/>
    <property type="match status" value="1"/>
</dbReference>
<dbReference type="NCBIfam" id="NF040647">
    <property type="entry name" value="IPPK_Arch"/>
    <property type="match status" value="1"/>
</dbReference>
<evidence type="ECO:0000256" key="4">
    <source>
        <dbReference type="ARBA" id="ARBA00022679"/>
    </source>
</evidence>
<evidence type="ECO:0000256" key="2">
    <source>
        <dbReference type="ARBA" id="ARBA00012908"/>
    </source>
</evidence>
<sequence>MKKLVLIKLGGSLISDKTKINKARNYEIKRLSKQIKEIQRNFSLIIFTGAGGFGHPLAEKYKDDLEKGLREIKNAVKKLNKIVVSSLNNVGLRVVSVEPDKVAKYKNGQMVKLLDGYIAKLLVNNITPVFHADLVDDQELGISILSMDKFLVDVAIHFKNRGFKVEKAIFLGITPGVTSEVAGRPGMTIQTITKKTFSKMEGVFHKGKGIDVTGGMKYKVKQCLRLADKGIDNYITNDLGLQGTKVTTK</sequence>
<dbReference type="GO" id="GO:0005829">
    <property type="term" value="C:cytosol"/>
    <property type="evidence" value="ECO:0007669"/>
    <property type="project" value="TreeGrafter"/>
</dbReference>
<reference evidence="12 13" key="1">
    <citation type="journal article" date="2015" name="Nature">
        <title>rRNA introns, odd ribosomes, and small enigmatic genomes across a large radiation of phyla.</title>
        <authorList>
            <person name="Brown C.T."/>
            <person name="Hug L.A."/>
            <person name="Thomas B.C."/>
            <person name="Sharon I."/>
            <person name="Castelle C.J."/>
            <person name="Singh A."/>
            <person name="Wilkins M.J."/>
            <person name="Williams K.H."/>
            <person name="Banfield J.F."/>
        </authorList>
    </citation>
    <scope>NUCLEOTIDE SEQUENCE [LARGE SCALE GENOMIC DNA]</scope>
</reference>
<dbReference type="GO" id="GO:0005524">
    <property type="term" value="F:ATP binding"/>
    <property type="evidence" value="ECO:0007669"/>
    <property type="project" value="UniProtKB-KW"/>
</dbReference>
<dbReference type="InterPro" id="IPR036393">
    <property type="entry name" value="AceGlu_kinase-like_sf"/>
</dbReference>
<dbReference type="AlphaFoldDB" id="A0A0G0G627"/>
<dbReference type="InterPro" id="IPR024192">
    <property type="entry name" value="Fosfomycin_R_FomA-type"/>
</dbReference>
<dbReference type="EMBL" id="LBSV01000007">
    <property type="protein sequence ID" value="KKQ25507.1"/>
    <property type="molecule type" value="Genomic_DNA"/>
</dbReference>
<keyword evidence="7" id="KW-0067">ATP-binding</keyword>
<keyword evidence="5" id="KW-0547">Nucleotide-binding</keyword>
<feature type="coiled-coil region" evidence="10">
    <location>
        <begin position="21"/>
        <end position="82"/>
    </location>
</feature>
<organism evidence="12 13">
    <name type="scientific">Candidatus Roizmanbacteria bacterium GW2011_GWC2_37_13</name>
    <dbReference type="NCBI Taxonomy" id="1618486"/>
    <lineage>
        <taxon>Bacteria</taxon>
        <taxon>Candidatus Roizmaniibacteriota</taxon>
    </lineage>
</organism>
<comment type="caution">
    <text evidence="12">The sequence shown here is derived from an EMBL/GenBank/DDBJ whole genome shotgun (WGS) entry which is preliminary data.</text>
</comment>
<protein>
    <recommendedName>
        <fullName evidence="3">Isopentenyl phosphate kinase</fullName>
        <ecNumber evidence="2">2.7.4.26</ecNumber>
    </recommendedName>
</protein>
<dbReference type="EC" id="2.7.4.26" evidence="2"/>
<dbReference type="SUPFAM" id="SSF53633">
    <property type="entry name" value="Carbamate kinase-like"/>
    <property type="match status" value="1"/>
</dbReference>
<dbReference type="PANTHER" id="PTHR43654:SF1">
    <property type="entry name" value="ISOPENTENYL PHOSPHATE KINASE"/>
    <property type="match status" value="1"/>
</dbReference>
<dbReference type="Proteomes" id="UP000034917">
    <property type="component" value="Unassembled WGS sequence"/>
</dbReference>
<evidence type="ECO:0000259" key="11">
    <source>
        <dbReference type="Pfam" id="PF00696"/>
    </source>
</evidence>
<dbReference type="GO" id="GO:0016301">
    <property type="term" value="F:kinase activity"/>
    <property type="evidence" value="ECO:0007669"/>
    <property type="project" value="UniProtKB-KW"/>
</dbReference>
<feature type="domain" description="Aspartate/glutamate/uridylate kinase" evidence="11">
    <location>
        <begin position="3"/>
        <end position="237"/>
    </location>
</feature>
<evidence type="ECO:0000256" key="9">
    <source>
        <dbReference type="ARBA" id="ARBA00049063"/>
    </source>
</evidence>
<evidence type="ECO:0000256" key="8">
    <source>
        <dbReference type="ARBA" id="ARBA00023229"/>
    </source>
</evidence>
<keyword evidence="4" id="KW-0808">Transferase</keyword>
<keyword evidence="10" id="KW-0175">Coiled coil</keyword>
<evidence type="ECO:0000256" key="5">
    <source>
        <dbReference type="ARBA" id="ARBA00022741"/>
    </source>
</evidence>
<comment type="catalytic activity">
    <reaction evidence="9">
        <text>isopentenyl phosphate + ATP = isopentenyl diphosphate + ADP</text>
        <dbReference type="Rhea" id="RHEA:33963"/>
        <dbReference type="ChEBI" id="CHEBI:30616"/>
        <dbReference type="ChEBI" id="CHEBI:65078"/>
        <dbReference type="ChEBI" id="CHEBI:128769"/>
        <dbReference type="ChEBI" id="CHEBI:456216"/>
        <dbReference type="EC" id="2.7.4.26"/>
    </reaction>
</comment>
<evidence type="ECO:0000256" key="3">
    <source>
        <dbReference type="ARBA" id="ARBA00017267"/>
    </source>
</evidence>
<comment type="similarity">
    <text evidence="1">Belongs to the isopentenyl phosphate kinase family.</text>
</comment>
<dbReference type="GO" id="GO:0102043">
    <property type="term" value="F:isopentenyl phosphate kinase activity"/>
    <property type="evidence" value="ECO:0007669"/>
    <property type="project" value="UniProtKB-EC"/>
</dbReference>
<evidence type="ECO:0000313" key="12">
    <source>
        <dbReference type="EMBL" id="KKQ25507.1"/>
    </source>
</evidence>
<dbReference type="GO" id="GO:0016114">
    <property type="term" value="P:terpenoid biosynthetic process"/>
    <property type="evidence" value="ECO:0007669"/>
    <property type="project" value="TreeGrafter"/>
</dbReference>
<keyword evidence="8" id="KW-0414">Isoprene biosynthesis</keyword>
<evidence type="ECO:0000256" key="10">
    <source>
        <dbReference type="SAM" id="Coils"/>
    </source>
</evidence>
<evidence type="ECO:0000256" key="7">
    <source>
        <dbReference type="ARBA" id="ARBA00022840"/>
    </source>
</evidence>
<evidence type="ECO:0000313" key="13">
    <source>
        <dbReference type="Proteomes" id="UP000034917"/>
    </source>
</evidence>
<evidence type="ECO:0000256" key="1">
    <source>
        <dbReference type="ARBA" id="ARBA00010540"/>
    </source>
</evidence>
<keyword evidence="6 12" id="KW-0418">Kinase</keyword>
<evidence type="ECO:0000256" key="6">
    <source>
        <dbReference type="ARBA" id="ARBA00022777"/>
    </source>
</evidence>
<dbReference type="PANTHER" id="PTHR43654">
    <property type="entry name" value="GLUTAMATE 5-KINASE"/>
    <property type="match status" value="1"/>
</dbReference>
<gene>
    <name evidence="12" type="ORF">US40_C0007G0006</name>
</gene>